<comment type="caution">
    <text evidence="7">The sequence shown here is derived from an EMBL/GenBank/DDBJ whole genome shotgun (WGS) entry which is preliminary data.</text>
</comment>
<keyword evidence="3" id="KW-0732">Signal</keyword>
<feature type="region of interest" description="Disordered" evidence="5">
    <location>
        <begin position="1"/>
        <end position="74"/>
    </location>
</feature>
<evidence type="ECO:0000256" key="1">
    <source>
        <dbReference type="ARBA" id="ARBA00022512"/>
    </source>
</evidence>
<name>A0A6A8LSW8_9LACO</name>
<dbReference type="AlphaFoldDB" id="A0A6A8LSW8"/>
<dbReference type="Pfam" id="PF00746">
    <property type="entry name" value="Gram_pos_anchor"/>
    <property type="match status" value="1"/>
</dbReference>
<evidence type="ECO:0000256" key="2">
    <source>
        <dbReference type="ARBA" id="ARBA00022525"/>
    </source>
</evidence>
<evidence type="ECO:0000313" key="8">
    <source>
        <dbReference type="Proteomes" id="UP000437575"/>
    </source>
</evidence>
<gene>
    <name evidence="7" type="ORF">GKC34_12570</name>
</gene>
<keyword evidence="4" id="KW-0572">Peptidoglycan-anchor</keyword>
<keyword evidence="2" id="KW-0964">Secreted</keyword>
<evidence type="ECO:0000256" key="4">
    <source>
        <dbReference type="ARBA" id="ARBA00023088"/>
    </source>
</evidence>
<feature type="non-terminal residue" evidence="7">
    <location>
        <position position="1"/>
    </location>
</feature>
<evidence type="ECO:0000313" key="7">
    <source>
        <dbReference type="EMBL" id="MSE06546.1"/>
    </source>
</evidence>
<keyword evidence="1" id="KW-0134">Cell wall</keyword>
<dbReference type="Proteomes" id="UP000437575">
    <property type="component" value="Unassembled WGS sequence"/>
</dbReference>
<proteinExistence type="predicted"/>
<reference evidence="7 8" key="1">
    <citation type="submission" date="2019-11" db="EMBL/GenBank/DDBJ databases">
        <title>Draft Genome Sequence of Plant Growth-Promoting Rhizosphere-Associated Bacteria.</title>
        <authorList>
            <person name="Vasilyev I.Y."/>
            <person name="Radchenko V."/>
            <person name="Ilnitskaya E.V."/>
        </authorList>
    </citation>
    <scope>NUCLEOTIDE SEQUENCE [LARGE SCALE GENOMIC DNA]</scope>
    <source>
        <strain evidence="7 8">VRA_1sq_f</strain>
    </source>
</reference>
<sequence>SEPGKEPETPVDPSEPGKEPEPPVDPSEPGKEPEPPVDPSEPGKEPEPPVELSKKSEVKSILDNSMGNTSKSDNILKNTVLIQESVQSFKQNKIQKDINEKLPQTGNKENNLTVPGAILLGVAGMIAGGELRKKR</sequence>
<organism evidence="7 8">
    <name type="scientific">Ligilactobacillus salivarius</name>
    <dbReference type="NCBI Taxonomy" id="1624"/>
    <lineage>
        <taxon>Bacteria</taxon>
        <taxon>Bacillati</taxon>
        <taxon>Bacillota</taxon>
        <taxon>Bacilli</taxon>
        <taxon>Lactobacillales</taxon>
        <taxon>Lactobacillaceae</taxon>
        <taxon>Ligilactobacillus</taxon>
    </lineage>
</organism>
<dbReference type="InterPro" id="IPR019931">
    <property type="entry name" value="LPXTG_anchor"/>
</dbReference>
<protein>
    <recommendedName>
        <fullName evidence="6">Gram-positive cocci surface proteins LPxTG domain-containing protein</fullName>
    </recommendedName>
</protein>
<accession>A0A6A8LSW8</accession>
<feature type="compositionally biased region" description="Basic and acidic residues" evidence="5">
    <location>
        <begin position="41"/>
        <end position="60"/>
    </location>
</feature>
<feature type="domain" description="Gram-positive cocci surface proteins LPxTG" evidence="6">
    <location>
        <begin position="97"/>
        <end position="134"/>
    </location>
</feature>
<feature type="compositionally biased region" description="Polar residues" evidence="5">
    <location>
        <begin position="62"/>
        <end position="74"/>
    </location>
</feature>
<evidence type="ECO:0000256" key="5">
    <source>
        <dbReference type="SAM" id="MobiDB-lite"/>
    </source>
</evidence>
<feature type="non-terminal residue" evidence="7">
    <location>
        <position position="135"/>
    </location>
</feature>
<evidence type="ECO:0000256" key="3">
    <source>
        <dbReference type="ARBA" id="ARBA00022729"/>
    </source>
</evidence>
<dbReference type="EMBL" id="WKKZ01001051">
    <property type="protein sequence ID" value="MSE06546.1"/>
    <property type="molecule type" value="Genomic_DNA"/>
</dbReference>
<evidence type="ECO:0000259" key="6">
    <source>
        <dbReference type="Pfam" id="PF00746"/>
    </source>
</evidence>